<dbReference type="Proteomes" id="UP000219559">
    <property type="component" value="Unassembled WGS sequence"/>
</dbReference>
<dbReference type="Gene3D" id="2.60.120.10">
    <property type="entry name" value="Jelly Rolls"/>
    <property type="match status" value="1"/>
</dbReference>
<dbReference type="OrthoDB" id="7067371at2"/>
<accession>A0A2A4G2E4</accession>
<name>A0A2A4G2E4_9FLAO</name>
<evidence type="ECO:0000313" key="2">
    <source>
        <dbReference type="Proteomes" id="UP000219559"/>
    </source>
</evidence>
<comment type="caution">
    <text evidence="1">The sequence shown here is derived from an EMBL/GenBank/DDBJ whole genome shotgun (WGS) entry which is preliminary data.</text>
</comment>
<keyword evidence="2" id="KW-1185">Reference proteome</keyword>
<protein>
    <recommendedName>
        <fullName evidence="3">D-lyxose/D-mannose family sugar isomerase</fullName>
    </recommendedName>
</protein>
<sequence>MKKYTNADFYENGKLSPEKTLNAYKELMAFYDYPVDDWLLDHMFITDFGLGDFVNAGMAGVFWVNSVDGQYLGHEIFLLPGQMIVEHSHMKTEFPAKMESWHVRHGMTYNFGVAGETQGMPDLPESQKGHIKSDKFVITERGHISSLAEEESPHFMMAGPQGCIVTEYANYHDGNGLRFTHPKVVFADILGNN</sequence>
<dbReference type="AlphaFoldDB" id="A0A2A4G2E4"/>
<dbReference type="EMBL" id="NBWU01000007">
    <property type="protein sequence ID" value="PCE63149.1"/>
    <property type="molecule type" value="Genomic_DNA"/>
</dbReference>
<reference evidence="1 2" key="1">
    <citation type="submission" date="2017-04" db="EMBL/GenBank/DDBJ databases">
        <title>A new member of the family Flavobacteriaceae isolated from ascidians.</title>
        <authorList>
            <person name="Chen L."/>
        </authorList>
    </citation>
    <scope>NUCLEOTIDE SEQUENCE [LARGE SCALE GENOMIC DNA]</scope>
    <source>
        <strain evidence="1 2">HQA918</strain>
    </source>
</reference>
<proteinExistence type="predicted"/>
<organism evidence="1 2">
    <name type="scientific">Sediminicola luteus</name>
    <dbReference type="NCBI Taxonomy" id="319238"/>
    <lineage>
        <taxon>Bacteria</taxon>
        <taxon>Pseudomonadati</taxon>
        <taxon>Bacteroidota</taxon>
        <taxon>Flavobacteriia</taxon>
        <taxon>Flavobacteriales</taxon>
        <taxon>Flavobacteriaceae</taxon>
        <taxon>Sediminicola</taxon>
    </lineage>
</organism>
<evidence type="ECO:0008006" key="3">
    <source>
        <dbReference type="Google" id="ProtNLM"/>
    </source>
</evidence>
<dbReference type="InterPro" id="IPR014710">
    <property type="entry name" value="RmlC-like_jellyroll"/>
</dbReference>
<evidence type="ECO:0000313" key="1">
    <source>
        <dbReference type="EMBL" id="PCE63149.1"/>
    </source>
</evidence>
<gene>
    <name evidence="1" type="ORF">B7P33_17660</name>
</gene>